<evidence type="ECO:0000313" key="3">
    <source>
        <dbReference type="Proteomes" id="UP000555448"/>
    </source>
</evidence>
<keyword evidence="3" id="KW-1185">Reference proteome</keyword>
<dbReference type="RefSeq" id="WP_184247387.1">
    <property type="nucleotide sequence ID" value="NZ_JACHLR010000014.1"/>
</dbReference>
<dbReference type="Pfam" id="PF05239">
    <property type="entry name" value="PRC"/>
    <property type="match status" value="1"/>
</dbReference>
<dbReference type="Proteomes" id="UP000555448">
    <property type="component" value="Unassembled WGS sequence"/>
</dbReference>
<reference evidence="2 3" key="1">
    <citation type="submission" date="2020-08" db="EMBL/GenBank/DDBJ databases">
        <title>Functional genomics of gut bacteria from endangered species of beetles.</title>
        <authorList>
            <person name="Carlos-Shanley C."/>
        </authorList>
    </citation>
    <scope>NUCLEOTIDE SEQUENCE [LARGE SCALE GENOMIC DNA]</scope>
    <source>
        <strain evidence="2 3">S00245</strain>
    </source>
</reference>
<dbReference type="InterPro" id="IPR011033">
    <property type="entry name" value="PRC_barrel-like_sf"/>
</dbReference>
<organism evidence="2 3">
    <name type="scientific">Novosphingobium chloroacetimidivorans</name>
    <dbReference type="NCBI Taxonomy" id="1428314"/>
    <lineage>
        <taxon>Bacteria</taxon>
        <taxon>Pseudomonadati</taxon>
        <taxon>Pseudomonadota</taxon>
        <taxon>Alphaproteobacteria</taxon>
        <taxon>Sphingomonadales</taxon>
        <taxon>Sphingomonadaceae</taxon>
        <taxon>Novosphingobium</taxon>
    </lineage>
</organism>
<evidence type="ECO:0000313" key="2">
    <source>
        <dbReference type="EMBL" id="MBB4859800.1"/>
    </source>
</evidence>
<dbReference type="SUPFAM" id="SSF50346">
    <property type="entry name" value="PRC-barrel domain"/>
    <property type="match status" value="1"/>
</dbReference>
<protein>
    <submittedName>
        <fullName evidence="2">Sporulation protein YlmC with PRC-barrel domain</fullName>
    </submittedName>
</protein>
<accession>A0A7W7KC40</accession>
<dbReference type="PANTHER" id="PTHR36505:SF1">
    <property type="entry name" value="BLR1072 PROTEIN"/>
    <property type="match status" value="1"/>
</dbReference>
<dbReference type="EMBL" id="JACHLR010000014">
    <property type="protein sequence ID" value="MBB4859800.1"/>
    <property type="molecule type" value="Genomic_DNA"/>
</dbReference>
<dbReference type="Gene3D" id="2.30.30.240">
    <property type="entry name" value="PRC-barrel domain"/>
    <property type="match status" value="1"/>
</dbReference>
<dbReference type="PANTHER" id="PTHR36505">
    <property type="entry name" value="BLR1072 PROTEIN"/>
    <property type="match status" value="1"/>
</dbReference>
<feature type="domain" description="PRC-barrel" evidence="1">
    <location>
        <begin position="14"/>
        <end position="87"/>
    </location>
</feature>
<dbReference type="AlphaFoldDB" id="A0A7W7KC40"/>
<dbReference type="InterPro" id="IPR027275">
    <property type="entry name" value="PRC-brl_dom"/>
</dbReference>
<sequence>MTEPVAISETERLISSDKVEGTRVYNRQGERLGTIRNFMVNKQSGRVEYAVLEFGGILGIGNEYYPLPWELLTYDAKQAGYCVDLDKTRLEGAPRYRDRDPLWDEIYGQQVYGYYGVTYPLF</sequence>
<evidence type="ECO:0000259" key="1">
    <source>
        <dbReference type="Pfam" id="PF05239"/>
    </source>
</evidence>
<comment type="caution">
    <text evidence="2">The sequence shown here is derived from an EMBL/GenBank/DDBJ whole genome shotgun (WGS) entry which is preliminary data.</text>
</comment>
<gene>
    <name evidence="2" type="ORF">HNO88_003132</name>
</gene>
<name>A0A7W7KC40_9SPHN</name>
<proteinExistence type="predicted"/>